<protein>
    <recommendedName>
        <fullName evidence="3">F-box domain-containing protein</fullName>
    </recommendedName>
</protein>
<dbReference type="Proteomes" id="UP000308197">
    <property type="component" value="Unassembled WGS sequence"/>
</dbReference>
<accession>A0A5C3P2B4</accession>
<evidence type="ECO:0000313" key="2">
    <source>
        <dbReference type="Proteomes" id="UP000308197"/>
    </source>
</evidence>
<dbReference type="EMBL" id="ML211904">
    <property type="protein sequence ID" value="TFK79883.1"/>
    <property type="molecule type" value="Genomic_DNA"/>
</dbReference>
<gene>
    <name evidence="1" type="ORF">K466DRAFT_667917</name>
</gene>
<sequence length="438" mass="49981">MLCAIDFVCAMHIPWEVLKGCLTRPHIISLSFDTPQSCLPAAPYPEDEVTSIPISLSSFSFTTPLWREHLHEIYEQSDSVYENLLALEALCLSALVLRLNDTAEQLTLPMEATPMLSMLDRSWPKLQKLWFHGSYADATQMKALPLLISRLPRLEDLSVTVRQRDGPVRRAPILGHRSTSNAPLRPANIRLRSLAVAYPDPKDDIFSVDTTDMSHLSLRDYPRYYYNLTHHEPDDDFGTGSPAPILTNAECLSILCRMNMPRLTSLELVYLTDPGGADDELLNYVCQAFPSLAHLQLHRYRADRDEHVDYEHTARILTAARSLRTIRLNLDLDGDHGPCCNYASTIDAWLAKVKDEIGPRVIGVLQDCPFLECCQLLYHARDGSTWVEFRPPHWPEPRFIRDDNAHLDSEPFPYSDRLRYGPEFADKYAHLRTGRTKR</sequence>
<organism evidence="1 2">
    <name type="scientific">Polyporus arcularius HHB13444</name>
    <dbReference type="NCBI Taxonomy" id="1314778"/>
    <lineage>
        <taxon>Eukaryota</taxon>
        <taxon>Fungi</taxon>
        <taxon>Dikarya</taxon>
        <taxon>Basidiomycota</taxon>
        <taxon>Agaricomycotina</taxon>
        <taxon>Agaricomycetes</taxon>
        <taxon>Polyporales</taxon>
        <taxon>Polyporaceae</taxon>
        <taxon>Polyporus</taxon>
    </lineage>
</organism>
<reference evidence="1 2" key="1">
    <citation type="journal article" date="2019" name="Nat. Ecol. Evol.">
        <title>Megaphylogeny resolves global patterns of mushroom evolution.</title>
        <authorList>
            <person name="Varga T."/>
            <person name="Krizsan K."/>
            <person name="Foldi C."/>
            <person name="Dima B."/>
            <person name="Sanchez-Garcia M."/>
            <person name="Sanchez-Ramirez S."/>
            <person name="Szollosi G.J."/>
            <person name="Szarkandi J.G."/>
            <person name="Papp V."/>
            <person name="Albert L."/>
            <person name="Andreopoulos W."/>
            <person name="Angelini C."/>
            <person name="Antonin V."/>
            <person name="Barry K.W."/>
            <person name="Bougher N.L."/>
            <person name="Buchanan P."/>
            <person name="Buyck B."/>
            <person name="Bense V."/>
            <person name="Catcheside P."/>
            <person name="Chovatia M."/>
            <person name="Cooper J."/>
            <person name="Damon W."/>
            <person name="Desjardin D."/>
            <person name="Finy P."/>
            <person name="Geml J."/>
            <person name="Haridas S."/>
            <person name="Hughes K."/>
            <person name="Justo A."/>
            <person name="Karasinski D."/>
            <person name="Kautmanova I."/>
            <person name="Kiss B."/>
            <person name="Kocsube S."/>
            <person name="Kotiranta H."/>
            <person name="LaButti K.M."/>
            <person name="Lechner B.E."/>
            <person name="Liimatainen K."/>
            <person name="Lipzen A."/>
            <person name="Lukacs Z."/>
            <person name="Mihaltcheva S."/>
            <person name="Morgado L.N."/>
            <person name="Niskanen T."/>
            <person name="Noordeloos M.E."/>
            <person name="Ohm R.A."/>
            <person name="Ortiz-Santana B."/>
            <person name="Ovrebo C."/>
            <person name="Racz N."/>
            <person name="Riley R."/>
            <person name="Savchenko A."/>
            <person name="Shiryaev A."/>
            <person name="Soop K."/>
            <person name="Spirin V."/>
            <person name="Szebenyi C."/>
            <person name="Tomsovsky M."/>
            <person name="Tulloss R.E."/>
            <person name="Uehling J."/>
            <person name="Grigoriev I.V."/>
            <person name="Vagvolgyi C."/>
            <person name="Papp T."/>
            <person name="Martin F.M."/>
            <person name="Miettinen O."/>
            <person name="Hibbett D.S."/>
            <person name="Nagy L.G."/>
        </authorList>
    </citation>
    <scope>NUCLEOTIDE SEQUENCE [LARGE SCALE GENOMIC DNA]</scope>
    <source>
        <strain evidence="1 2">HHB13444</strain>
    </source>
</reference>
<keyword evidence="2" id="KW-1185">Reference proteome</keyword>
<dbReference type="InParanoid" id="A0A5C3P2B4"/>
<name>A0A5C3P2B4_9APHY</name>
<dbReference type="InterPro" id="IPR032675">
    <property type="entry name" value="LRR_dom_sf"/>
</dbReference>
<dbReference type="Gene3D" id="3.80.10.10">
    <property type="entry name" value="Ribonuclease Inhibitor"/>
    <property type="match status" value="1"/>
</dbReference>
<proteinExistence type="predicted"/>
<dbReference type="AlphaFoldDB" id="A0A5C3P2B4"/>
<evidence type="ECO:0008006" key="3">
    <source>
        <dbReference type="Google" id="ProtNLM"/>
    </source>
</evidence>
<evidence type="ECO:0000313" key="1">
    <source>
        <dbReference type="EMBL" id="TFK79883.1"/>
    </source>
</evidence>